<protein>
    <submittedName>
        <fullName evidence="2">Uncharacterized protein</fullName>
    </submittedName>
</protein>
<gene>
    <name evidence="2" type="ORF">QFZ49_000768</name>
</gene>
<sequence>MLRLFLKVLATITVFAGVLAVLGGGFGTVEITLWTLLLAAAVIIVVKRHRAAG</sequence>
<proteinExistence type="predicted"/>
<name>A0ABU0RFW4_9ACTN</name>
<dbReference type="EMBL" id="JAUSZS010000002">
    <property type="protein sequence ID" value="MDQ0930861.1"/>
    <property type="molecule type" value="Genomic_DNA"/>
</dbReference>
<dbReference type="RefSeq" id="WP_307625018.1">
    <property type="nucleotide sequence ID" value="NZ_JAUSZS010000002.1"/>
</dbReference>
<evidence type="ECO:0000313" key="2">
    <source>
        <dbReference type="EMBL" id="MDQ0930861.1"/>
    </source>
</evidence>
<organism evidence="2 3">
    <name type="scientific">Streptomyces turgidiscabies</name>
    <dbReference type="NCBI Taxonomy" id="85558"/>
    <lineage>
        <taxon>Bacteria</taxon>
        <taxon>Bacillati</taxon>
        <taxon>Actinomycetota</taxon>
        <taxon>Actinomycetes</taxon>
        <taxon>Kitasatosporales</taxon>
        <taxon>Streptomycetaceae</taxon>
        <taxon>Streptomyces</taxon>
    </lineage>
</organism>
<accession>A0ABU0RFW4</accession>
<evidence type="ECO:0000313" key="3">
    <source>
        <dbReference type="Proteomes" id="UP001223072"/>
    </source>
</evidence>
<evidence type="ECO:0000256" key="1">
    <source>
        <dbReference type="SAM" id="Phobius"/>
    </source>
</evidence>
<keyword evidence="1" id="KW-0812">Transmembrane</keyword>
<dbReference type="Proteomes" id="UP001223072">
    <property type="component" value="Unassembled WGS sequence"/>
</dbReference>
<reference evidence="2 3" key="1">
    <citation type="submission" date="2023-07" db="EMBL/GenBank/DDBJ databases">
        <title>Comparative genomics of wheat-associated soil bacteria to identify genetic determinants of phenazine resistance.</title>
        <authorList>
            <person name="Mouncey N."/>
        </authorList>
    </citation>
    <scope>NUCLEOTIDE SEQUENCE [LARGE SCALE GENOMIC DNA]</scope>
    <source>
        <strain evidence="2 3">W2I16</strain>
    </source>
</reference>
<keyword evidence="1" id="KW-1133">Transmembrane helix</keyword>
<feature type="transmembrane region" description="Helical" evidence="1">
    <location>
        <begin position="26"/>
        <end position="46"/>
    </location>
</feature>
<keyword evidence="1" id="KW-0472">Membrane</keyword>
<keyword evidence="3" id="KW-1185">Reference proteome</keyword>
<comment type="caution">
    <text evidence="2">The sequence shown here is derived from an EMBL/GenBank/DDBJ whole genome shotgun (WGS) entry which is preliminary data.</text>
</comment>